<dbReference type="PROSITE" id="PS00041">
    <property type="entry name" value="HTH_ARAC_FAMILY_1"/>
    <property type="match status" value="1"/>
</dbReference>
<gene>
    <name evidence="5" type="ORF">G7077_02075</name>
</gene>
<dbReference type="Pfam" id="PF12833">
    <property type="entry name" value="HTH_18"/>
    <property type="match status" value="1"/>
</dbReference>
<dbReference type="SMART" id="SM00342">
    <property type="entry name" value="HTH_ARAC"/>
    <property type="match status" value="1"/>
</dbReference>
<accession>A0A6G7YMA9</accession>
<evidence type="ECO:0000256" key="3">
    <source>
        <dbReference type="ARBA" id="ARBA00023163"/>
    </source>
</evidence>
<dbReference type="AlphaFoldDB" id="A0A6G7YMA9"/>
<evidence type="ECO:0000256" key="2">
    <source>
        <dbReference type="ARBA" id="ARBA00023125"/>
    </source>
</evidence>
<dbReference type="GO" id="GO:0003700">
    <property type="term" value="F:DNA-binding transcription factor activity"/>
    <property type="evidence" value="ECO:0007669"/>
    <property type="project" value="InterPro"/>
</dbReference>
<dbReference type="PRINTS" id="PR00032">
    <property type="entry name" value="HTHARAC"/>
</dbReference>
<dbReference type="EMBL" id="CP049869">
    <property type="protein sequence ID" value="QIK77879.1"/>
    <property type="molecule type" value="Genomic_DNA"/>
</dbReference>
<dbReference type="InterPro" id="IPR032783">
    <property type="entry name" value="AraC_lig"/>
</dbReference>
<keyword evidence="1" id="KW-0805">Transcription regulation</keyword>
<dbReference type="PROSITE" id="PS01124">
    <property type="entry name" value="HTH_ARAC_FAMILY_2"/>
    <property type="match status" value="1"/>
</dbReference>
<dbReference type="PANTHER" id="PTHR46796:SF7">
    <property type="entry name" value="ARAC FAMILY TRANSCRIPTIONAL REGULATOR"/>
    <property type="match status" value="1"/>
</dbReference>
<dbReference type="InterPro" id="IPR011051">
    <property type="entry name" value="RmlC_Cupin_sf"/>
</dbReference>
<organism evidence="5 6">
    <name type="scientific">Sphingomonas piscis</name>
    <dbReference type="NCBI Taxonomy" id="2714943"/>
    <lineage>
        <taxon>Bacteria</taxon>
        <taxon>Pseudomonadati</taxon>
        <taxon>Pseudomonadota</taxon>
        <taxon>Alphaproteobacteria</taxon>
        <taxon>Sphingomonadales</taxon>
        <taxon>Sphingomonadaceae</taxon>
        <taxon>Sphingomonas</taxon>
    </lineage>
</organism>
<dbReference type="Pfam" id="PF12852">
    <property type="entry name" value="Cupin_6"/>
    <property type="match status" value="1"/>
</dbReference>
<dbReference type="SUPFAM" id="SSF46689">
    <property type="entry name" value="Homeodomain-like"/>
    <property type="match status" value="2"/>
</dbReference>
<sequence length="316" mass="34186">MDVLGEILASLRLTGGVVIDGCFSGDFCVAAEFTPGHCAPFFPVPERLISYHYVRSGRLVVEMAGMEPREVAPGTIIILPRNDPHRLASACGLEPADVERIGWVTAEGLHRVTCGTGEGDTRVWCGFLGTARAGVHPLLDALPALLVLDVTGGSGAWVDSSMRFVAEAQPEPEMVAKLAELFLAQAIRDYLSREGGASEGWVRALADPALSRALGHIHRHYREPLSVDALAREAGVSKTVLGEKFAELLGEPPIRYCGRWRLRVAANRLLETGDPVASIAYDVGFNSEAAFSRAFKREYGIAPAAWRRPSPIRECN</sequence>
<evidence type="ECO:0000256" key="1">
    <source>
        <dbReference type="ARBA" id="ARBA00023015"/>
    </source>
</evidence>
<dbReference type="InterPro" id="IPR020449">
    <property type="entry name" value="Tscrpt_reg_AraC-type_HTH"/>
</dbReference>
<proteinExistence type="predicted"/>
<dbReference type="InterPro" id="IPR050204">
    <property type="entry name" value="AraC_XylS_family_regulators"/>
</dbReference>
<dbReference type="InterPro" id="IPR018062">
    <property type="entry name" value="HTH_AraC-typ_CS"/>
</dbReference>
<evidence type="ECO:0000259" key="4">
    <source>
        <dbReference type="PROSITE" id="PS01124"/>
    </source>
</evidence>
<reference evidence="5 6" key="1">
    <citation type="submission" date="2020-03" db="EMBL/GenBank/DDBJ databases">
        <title>Sphingomonas sp. nov., isolated from fish.</title>
        <authorList>
            <person name="Hyun D.-W."/>
            <person name="Bae J.-W."/>
        </authorList>
    </citation>
    <scope>NUCLEOTIDE SEQUENCE [LARGE SCALE GENOMIC DNA]</scope>
    <source>
        <strain evidence="5 6">HDW15B</strain>
    </source>
</reference>
<dbReference type="KEGG" id="spii:G7077_02075"/>
<dbReference type="InterPro" id="IPR018060">
    <property type="entry name" value="HTH_AraC"/>
</dbReference>
<evidence type="ECO:0000313" key="6">
    <source>
        <dbReference type="Proteomes" id="UP000503222"/>
    </source>
</evidence>
<keyword evidence="3" id="KW-0804">Transcription</keyword>
<dbReference type="Proteomes" id="UP000503222">
    <property type="component" value="Chromosome"/>
</dbReference>
<evidence type="ECO:0000313" key="5">
    <source>
        <dbReference type="EMBL" id="QIK77879.1"/>
    </source>
</evidence>
<name>A0A6G7YMA9_9SPHN</name>
<protein>
    <submittedName>
        <fullName evidence="5">AraC family transcriptional regulator</fullName>
    </submittedName>
</protein>
<dbReference type="SUPFAM" id="SSF51182">
    <property type="entry name" value="RmlC-like cupins"/>
    <property type="match status" value="1"/>
</dbReference>
<dbReference type="InterPro" id="IPR009057">
    <property type="entry name" value="Homeodomain-like_sf"/>
</dbReference>
<dbReference type="PANTHER" id="PTHR46796">
    <property type="entry name" value="HTH-TYPE TRANSCRIPTIONAL ACTIVATOR RHAS-RELATED"/>
    <property type="match status" value="1"/>
</dbReference>
<dbReference type="RefSeq" id="WP_166410274.1">
    <property type="nucleotide sequence ID" value="NZ_CP049869.1"/>
</dbReference>
<dbReference type="GO" id="GO:0043565">
    <property type="term" value="F:sequence-specific DNA binding"/>
    <property type="evidence" value="ECO:0007669"/>
    <property type="project" value="InterPro"/>
</dbReference>
<dbReference type="Gene3D" id="1.10.10.60">
    <property type="entry name" value="Homeodomain-like"/>
    <property type="match status" value="1"/>
</dbReference>
<feature type="domain" description="HTH araC/xylS-type" evidence="4">
    <location>
        <begin position="211"/>
        <end position="309"/>
    </location>
</feature>
<keyword evidence="2" id="KW-0238">DNA-binding</keyword>
<keyword evidence="6" id="KW-1185">Reference proteome</keyword>